<dbReference type="InterPro" id="IPR000235">
    <property type="entry name" value="Ribosomal_uS7"/>
</dbReference>
<dbReference type="PROSITE" id="PS00052">
    <property type="entry name" value="RIBOSOMAL_S7"/>
    <property type="match status" value="1"/>
</dbReference>
<dbReference type="EMBL" id="CVLB01000001">
    <property type="protein sequence ID" value="CRF31498.1"/>
    <property type="molecule type" value="Genomic_DNA"/>
</dbReference>
<keyword evidence="3 6" id="KW-0694">RNA-binding</keyword>
<sequence>MARRRRAQTRKIDADPIYGSVVISKFINKLMYDGKKSKAENIFYKAMDLVKEKTGKDGLEAFNEAIENIKPRVEVKSRRVGGSTYQVPVDVRPDRQNSLAFTWLIDASRKRGGRSMIERLSNEIVDAIDGKGQAVAKRDTVHRMAEGNKAFAHFRW</sequence>
<dbReference type="InterPro" id="IPR023798">
    <property type="entry name" value="Ribosomal_uS7_dom"/>
</dbReference>
<dbReference type="AlphaFoldDB" id="A0A0G4K487"/>
<protein>
    <recommendedName>
        <fullName evidence="6">Small ribosomal subunit protein uS7</fullName>
    </recommendedName>
</protein>
<evidence type="ECO:0000256" key="6">
    <source>
        <dbReference type="HAMAP-Rule" id="MF_00480"/>
    </source>
</evidence>
<evidence type="ECO:0000256" key="5">
    <source>
        <dbReference type="ARBA" id="ARBA00023274"/>
    </source>
</evidence>
<dbReference type="GO" id="GO:0000049">
    <property type="term" value="F:tRNA binding"/>
    <property type="evidence" value="ECO:0007669"/>
    <property type="project" value="UniProtKB-UniRule"/>
</dbReference>
<dbReference type="InterPro" id="IPR020606">
    <property type="entry name" value="Ribosomal_uS7_CS"/>
</dbReference>
<dbReference type="HAMAP" id="MF_00480_B">
    <property type="entry name" value="Ribosomal_uS7_B"/>
    <property type="match status" value="1"/>
</dbReference>
<dbReference type="GO" id="GO:0015935">
    <property type="term" value="C:small ribosomal subunit"/>
    <property type="evidence" value="ECO:0007669"/>
    <property type="project" value="InterPro"/>
</dbReference>
<evidence type="ECO:0000256" key="7">
    <source>
        <dbReference type="RuleBase" id="RU003619"/>
    </source>
</evidence>
<keyword evidence="10" id="KW-1185">Reference proteome</keyword>
<evidence type="ECO:0000256" key="2">
    <source>
        <dbReference type="ARBA" id="ARBA00022730"/>
    </source>
</evidence>
<dbReference type="PANTHER" id="PTHR11205">
    <property type="entry name" value="RIBOSOMAL PROTEIN S7"/>
    <property type="match status" value="1"/>
</dbReference>
<comment type="function">
    <text evidence="6">One of the primary rRNA binding proteins, it binds directly to 16S rRNA where it nucleates assembly of the head domain of the 30S subunit. Is located at the subunit interface close to the decoding center, probably blocks exit of the E-site tRNA.</text>
</comment>
<dbReference type="PIRSF" id="PIRSF002122">
    <property type="entry name" value="RPS7p_RPS7a_RPS5e_RPS7o"/>
    <property type="match status" value="1"/>
</dbReference>
<comment type="similarity">
    <text evidence="1 6 7">Belongs to the universal ribosomal protein uS7 family.</text>
</comment>
<keyword evidence="4 6" id="KW-0689">Ribosomal protein</keyword>
<evidence type="ECO:0000313" key="10">
    <source>
        <dbReference type="Proteomes" id="UP000043763"/>
    </source>
</evidence>
<dbReference type="InterPro" id="IPR005717">
    <property type="entry name" value="Ribosomal_uS7_bac/org-type"/>
</dbReference>
<keyword evidence="6" id="KW-0820">tRNA-binding</keyword>
<dbReference type="RefSeq" id="WP_048593373.1">
    <property type="nucleotide sequence ID" value="NZ_CVLB01000001.1"/>
</dbReference>
<proteinExistence type="inferred from homology"/>
<evidence type="ECO:0000256" key="3">
    <source>
        <dbReference type="ARBA" id="ARBA00022884"/>
    </source>
</evidence>
<dbReference type="NCBIfam" id="TIGR01029">
    <property type="entry name" value="rpsG_bact"/>
    <property type="match status" value="1"/>
</dbReference>
<dbReference type="GO" id="GO:0019843">
    <property type="term" value="F:rRNA binding"/>
    <property type="evidence" value="ECO:0007669"/>
    <property type="project" value="UniProtKB-UniRule"/>
</dbReference>
<name>A0A0G4K487_9SPIR</name>
<evidence type="ECO:0000313" key="9">
    <source>
        <dbReference type="EMBL" id="CRF31498.1"/>
    </source>
</evidence>
<comment type="subunit">
    <text evidence="6">Part of the 30S ribosomal subunit. Contacts proteins S9 and S11.</text>
</comment>
<keyword evidence="5 6" id="KW-0687">Ribonucleoprotein</keyword>
<dbReference type="Gene3D" id="1.10.455.10">
    <property type="entry name" value="Ribosomal protein S7 domain"/>
    <property type="match status" value="1"/>
</dbReference>
<dbReference type="Pfam" id="PF00177">
    <property type="entry name" value="Ribosomal_S7"/>
    <property type="match status" value="1"/>
</dbReference>
<dbReference type="GO" id="GO:0003735">
    <property type="term" value="F:structural constituent of ribosome"/>
    <property type="evidence" value="ECO:0007669"/>
    <property type="project" value="InterPro"/>
</dbReference>
<dbReference type="InterPro" id="IPR036823">
    <property type="entry name" value="Ribosomal_uS7_dom_sf"/>
</dbReference>
<evidence type="ECO:0000256" key="4">
    <source>
        <dbReference type="ARBA" id="ARBA00022980"/>
    </source>
</evidence>
<evidence type="ECO:0000259" key="8">
    <source>
        <dbReference type="Pfam" id="PF00177"/>
    </source>
</evidence>
<keyword evidence="2 6" id="KW-0699">rRNA-binding</keyword>
<feature type="domain" description="Small ribosomal subunit protein uS7" evidence="8">
    <location>
        <begin position="3"/>
        <end position="149"/>
    </location>
</feature>
<dbReference type="GO" id="GO:0006412">
    <property type="term" value="P:translation"/>
    <property type="evidence" value="ECO:0007669"/>
    <property type="project" value="UniProtKB-UniRule"/>
</dbReference>
<gene>
    <name evidence="6 9" type="primary">rpsG</name>
    <name evidence="9" type="ORF">BRSU_0185</name>
</gene>
<evidence type="ECO:0000256" key="1">
    <source>
        <dbReference type="ARBA" id="ARBA00007151"/>
    </source>
</evidence>
<dbReference type="FunFam" id="1.10.455.10:FF:000001">
    <property type="entry name" value="30S ribosomal protein S7"/>
    <property type="match status" value="1"/>
</dbReference>
<dbReference type="SUPFAM" id="SSF47973">
    <property type="entry name" value="Ribosomal protein S7"/>
    <property type="match status" value="1"/>
</dbReference>
<organism evidence="9 10">
    <name type="scientific">Brachyspira suanatina</name>
    <dbReference type="NCBI Taxonomy" id="381802"/>
    <lineage>
        <taxon>Bacteria</taxon>
        <taxon>Pseudomonadati</taxon>
        <taxon>Spirochaetota</taxon>
        <taxon>Spirochaetia</taxon>
        <taxon>Brachyspirales</taxon>
        <taxon>Brachyspiraceae</taxon>
        <taxon>Brachyspira</taxon>
    </lineage>
</organism>
<dbReference type="CDD" id="cd14869">
    <property type="entry name" value="uS7_Bacteria"/>
    <property type="match status" value="1"/>
</dbReference>
<dbReference type="OrthoDB" id="9807653at2"/>
<accession>A0A0G4K487</accession>
<dbReference type="Proteomes" id="UP000043763">
    <property type="component" value="Unassembled WGS sequence"/>
</dbReference>
<reference evidence="10" key="1">
    <citation type="submission" date="2015-04" db="EMBL/GenBank/DDBJ databases">
        <authorList>
            <person name="Mushtaq Mamoona"/>
        </authorList>
    </citation>
    <scope>NUCLEOTIDE SEQUENCE [LARGE SCALE GENOMIC DNA]</scope>
    <source>
        <strain evidence="10">AN4859/03</strain>
    </source>
</reference>